<dbReference type="EMBL" id="CAJEWN010003001">
    <property type="protein sequence ID" value="CAD2206122.1"/>
    <property type="molecule type" value="Genomic_DNA"/>
</dbReference>
<evidence type="ECO:0000313" key="3">
    <source>
        <dbReference type="Proteomes" id="UP000580250"/>
    </source>
</evidence>
<dbReference type="AlphaFoldDB" id="A0A6V7Y3I5"/>
<feature type="compositionally biased region" description="Polar residues" evidence="1">
    <location>
        <begin position="1"/>
        <end position="10"/>
    </location>
</feature>
<feature type="compositionally biased region" description="Acidic residues" evidence="1">
    <location>
        <begin position="58"/>
        <end position="70"/>
    </location>
</feature>
<organism evidence="2 3">
    <name type="scientific">Meloidogyne enterolobii</name>
    <name type="common">Root-knot nematode worm</name>
    <name type="synonym">Meloidogyne mayaguensis</name>
    <dbReference type="NCBI Taxonomy" id="390850"/>
    <lineage>
        <taxon>Eukaryota</taxon>
        <taxon>Metazoa</taxon>
        <taxon>Ecdysozoa</taxon>
        <taxon>Nematoda</taxon>
        <taxon>Chromadorea</taxon>
        <taxon>Rhabditida</taxon>
        <taxon>Tylenchina</taxon>
        <taxon>Tylenchomorpha</taxon>
        <taxon>Tylenchoidea</taxon>
        <taxon>Meloidogynidae</taxon>
        <taxon>Meloidogyninae</taxon>
        <taxon>Meloidogyne</taxon>
    </lineage>
</organism>
<sequence>MNQNVNQSDYHSIEEGECETEYNEDGSEGEVEEHHYTGGEWEEIPSTSQGQTDHYQYEEEECEADYEEEESKDKFREYDNTEGVWQEMPSTSQGQTGHHDNWDNWDEDVSQYNPDIHTLLGGMNIGDQSSQPTYDTLSDKFLVEIMANTNNISLEGLILYF</sequence>
<feature type="compositionally biased region" description="Polar residues" evidence="1">
    <location>
        <begin position="45"/>
        <end position="54"/>
    </location>
</feature>
<comment type="caution">
    <text evidence="2">The sequence shown here is derived from an EMBL/GenBank/DDBJ whole genome shotgun (WGS) entry which is preliminary data.</text>
</comment>
<evidence type="ECO:0000313" key="2">
    <source>
        <dbReference type="EMBL" id="CAD2206122.1"/>
    </source>
</evidence>
<protein>
    <submittedName>
        <fullName evidence="2">Uncharacterized protein</fullName>
    </submittedName>
</protein>
<name>A0A6V7Y3I5_MELEN</name>
<feature type="region of interest" description="Disordered" evidence="1">
    <location>
        <begin position="1"/>
        <end position="74"/>
    </location>
</feature>
<accession>A0A6V7Y3I5</accession>
<feature type="region of interest" description="Disordered" evidence="1">
    <location>
        <begin position="87"/>
        <end position="106"/>
    </location>
</feature>
<dbReference type="Proteomes" id="UP000580250">
    <property type="component" value="Unassembled WGS sequence"/>
</dbReference>
<evidence type="ECO:0000256" key="1">
    <source>
        <dbReference type="SAM" id="MobiDB-lite"/>
    </source>
</evidence>
<feature type="compositionally biased region" description="Acidic residues" evidence="1">
    <location>
        <begin position="15"/>
        <end position="31"/>
    </location>
</feature>
<reference evidence="2 3" key="1">
    <citation type="submission" date="2020-08" db="EMBL/GenBank/DDBJ databases">
        <authorList>
            <person name="Koutsovoulos G."/>
            <person name="Danchin GJ E."/>
        </authorList>
    </citation>
    <scope>NUCLEOTIDE SEQUENCE [LARGE SCALE GENOMIC DNA]</scope>
</reference>
<gene>
    <name evidence="2" type="ORF">MENT_LOCUS59980</name>
</gene>
<proteinExistence type="predicted"/>